<dbReference type="Gene3D" id="3.30.565.10">
    <property type="entry name" value="Histidine kinase-like ATPase, C-terminal domain"/>
    <property type="match status" value="1"/>
</dbReference>
<dbReference type="PANTHER" id="PTHR43711">
    <property type="entry name" value="TWO-COMPONENT HISTIDINE KINASE"/>
    <property type="match status" value="1"/>
</dbReference>
<protein>
    <recommendedName>
        <fullName evidence="2">histidine kinase</fullName>
        <ecNumber evidence="2">2.7.13.3</ecNumber>
    </recommendedName>
</protein>
<dbReference type="SUPFAM" id="SSF55874">
    <property type="entry name" value="ATPase domain of HSP90 chaperone/DNA topoisomerase II/histidine kinase"/>
    <property type="match status" value="1"/>
</dbReference>
<keyword evidence="9" id="KW-1185">Reference proteome</keyword>
<evidence type="ECO:0000256" key="2">
    <source>
        <dbReference type="ARBA" id="ARBA00012438"/>
    </source>
</evidence>
<dbReference type="SUPFAM" id="SSF55785">
    <property type="entry name" value="PYP-like sensor domain (PAS domain)"/>
    <property type="match status" value="1"/>
</dbReference>
<dbReference type="InterPro" id="IPR003661">
    <property type="entry name" value="HisK_dim/P_dom"/>
</dbReference>
<name>A0ABV4X9X2_9CYAN</name>
<feature type="domain" description="Histidine kinase" evidence="6">
    <location>
        <begin position="80"/>
        <end position="272"/>
    </location>
</feature>
<dbReference type="NCBIfam" id="TIGR00229">
    <property type="entry name" value="sensory_box"/>
    <property type="match status" value="1"/>
</dbReference>
<evidence type="ECO:0000256" key="4">
    <source>
        <dbReference type="ARBA" id="ARBA00022777"/>
    </source>
</evidence>
<dbReference type="InterPro" id="IPR000014">
    <property type="entry name" value="PAS"/>
</dbReference>
<sequence length="278" mass="31423">MIPREWQESKNHFVDLLEQRVAYSNYQNRIITKSGEERIIIWNNTVLQDTRGNAIGIIGIGEDVTEQHKLERLKSEFVSVVSHELRTPLTSMQVALSLLDQKLVDPTSEDGQGMIHVATEGVDRLVRLVNDILDLERLDSGKVCIEKQLCYPENLVQSAIDQMKDLANQSNIKFAVSLVSCAIQADPDRLIQVLTNLLSNAIRFSPEHSTIEIHVETFHETSLHDLYPTTFLQFMVKDRGRGIPSDRLESIFERFQQVDASDSRNKGGTGLTCKVPVP</sequence>
<dbReference type="Gene3D" id="3.30.450.20">
    <property type="entry name" value="PAS domain"/>
    <property type="match status" value="1"/>
</dbReference>
<comment type="catalytic activity">
    <reaction evidence="1">
        <text>ATP + protein L-histidine = ADP + protein N-phospho-L-histidine.</text>
        <dbReference type="EC" id="2.7.13.3"/>
    </reaction>
</comment>
<accession>A0ABV4X9X2</accession>
<evidence type="ECO:0000256" key="5">
    <source>
        <dbReference type="ARBA" id="ARBA00023012"/>
    </source>
</evidence>
<dbReference type="Pfam" id="PF02518">
    <property type="entry name" value="HATPase_c"/>
    <property type="match status" value="1"/>
</dbReference>
<dbReference type="InterPro" id="IPR003594">
    <property type="entry name" value="HATPase_dom"/>
</dbReference>
<dbReference type="SMART" id="SM00388">
    <property type="entry name" value="HisKA"/>
    <property type="match status" value="1"/>
</dbReference>
<dbReference type="InterPro" id="IPR036890">
    <property type="entry name" value="HATPase_C_sf"/>
</dbReference>
<feature type="domain" description="PAC" evidence="7">
    <location>
        <begin position="24"/>
        <end position="76"/>
    </location>
</feature>
<evidence type="ECO:0000313" key="9">
    <source>
        <dbReference type="Proteomes" id="UP001576774"/>
    </source>
</evidence>
<dbReference type="InterPro" id="IPR035965">
    <property type="entry name" value="PAS-like_dom_sf"/>
</dbReference>
<dbReference type="InterPro" id="IPR050736">
    <property type="entry name" value="Sensor_HK_Regulatory"/>
</dbReference>
<dbReference type="CDD" id="cd00082">
    <property type="entry name" value="HisKA"/>
    <property type="match status" value="1"/>
</dbReference>
<keyword evidence="4 8" id="KW-0418">Kinase</keyword>
<evidence type="ECO:0000259" key="6">
    <source>
        <dbReference type="PROSITE" id="PS50109"/>
    </source>
</evidence>
<evidence type="ECO:0000259" key="7">
    <source>
        <dbReference type="PROSITE" id="PS50113"/>
    </source>
</evidence>
<dbReference type="SUPFAM" id="SSF47384">
    <property type="entry name" value="Homodimeric domain of signal transducing histidine kinase"/>
    <property type="match status" value="1"/>
</dbReference>
<dbReference type="PROSITE" id="PS50113">
    <property type="entry name" value="PAC"/>
    <property type="match status" value="1"/>
</dbReference>
<keyword evidence="3" id="KW-0808">Transferase</keyword>
<dbReference type="InterPro" id="IPR001610">
    <property type="entry name" value="PAC"/>
</dbReference>
<organism evidence="8 9">
    <name type="scientific">Floridaenema aerugineum BLCC-F46</name>
    <dbReference type="NCBI Taxonomy" id="3153654"/>
    <lineage>
        <taxon>Bacteria</taxon>
        <taxon>Bacillati</taxon>
        <taxon>Cyanobacteriota</taxon>
        <taxon>Cyanophyceae</taxon>
        <taxon>Oscillatoriophycideae</taxon>
        <taxon>Aerosakkonematales</taxon>
        <taxon>Aerosakkonemataceae</taxon>
        <taxon>Floridanema</taxon>
        <taxon>Floridanema aerugineum</taxon>
    </lineage>
</organism>
<dbReference type="Gene3D" id="1.10.287.130">
    <property type="match status" value="1"/>
</dbReference>
<dbReference type="InterPro" id="IPR000700">
    <property type="entry name" value="PAS-assoc_C"/>
</dbReference>
<dbReference type="InterPro" id="IPR005467">
    <property type="entry name" value="His_kinase_dom"/>
</dbReference>
<dbReference type="EC" id="2.7.13.3" evidence="2"/>
<evidence type="ECO:0000313" key="8">
    <source>
        <dbReference type="EMBL" id="MFB2879593.1"/>
    </source>
</evidence>
<dbReference type="SMART" id="SM00086">
    <property type="entry name" value="PAC"/>
    <property type="match status" value="1"/>
</dbReference>
<dbReference type="PROSITE" id="PS50109">
    <property type="entry name" value="HIS_KIN"/>
    <property type="match status" value="1"/>
</dbReference>
<dbReference type="PANTHER" id="PTHR43711:SF1">
    <property type="entry name" value="HISTIDINE KINASE 1"/>
    <property type="match status" value="1"/>
</dbReference>
<dbReference type="EMBL" id="JBHFNQ010000170">
    <property type="protein sequence ID" value="MFB2879593.1"/>
    <property type="molecule type" value="Genomic_DNA"/>
</dbReference>
<proteinExistence type="predicted"/>
<dbReference type="Proteomes" id="UP001576774">
    <property type="component" value="Unassembled WGS sequence"/>
</dbReference>
<evidence type="ECO:0000256" key="3">
    <source>
        <dbReference type="ARBA" id="ARBA00022679"/>
    </source>
</evidence>
<keyword evidence="5" id="KW-0902">Two-component regulatory system</keyword>
<dbReference type="Pfam" id="PF00512">
    <property type="entry name" value="HisKA"/>
    <property type="match status" value="1"/>
</dbReference>
<comment type="caution">
    <text evidence="8">The sequence shown here is derived from an EMBL/GenBank/DDBJ whole genome shotgun (WGS) entry which is preliminary data.</text>
</comment>
<dbReference type="RefSeq" id="WP_413272629.1">
    <property type="nucleotide sequence ID" value="NZ_JBHFNQ010000170.1"/>
</dbReference>
<dbReference type="GO" id="GO:0016301">
    <property type="term" value="F:kinase activity"/>
    <property type="evidence" value="ECO:0007669"/>
    <property type="project" value="UniProtKB-KW"/>
</dbReference>
<gene>
    <name evidence="8" type="ORF">ACE1CC_22280</name>
</gene>
<dbReference type="InterPro" id="IPR036097">
    <property type="entry name" value="HisK_dim/P_sf"/>
</dbReference>
<dbReference type="SMART" id="SM00387">
    <property type="entry name" value="HATPase_c"/>
    <property type="match status" value="1"/>
</dbReference>
<reference evidence="8 9" key="1">
    <citation type="submission" date="2024-09" db="EMBL/GenBank/DDBJ databases">
        <title>Floridaenema gen nov. (Aerosakkonemataceae, Aerosakkonematales ord. nov., Cyanobacteria) from benthic tropical and subtropical fresh waters, with the description of four new species.</title>
        <authorList>
            <person name="Moretto J.A."/>
            <person name="Berthold D.E."/>
            <person name="Lefler F.W."/>
            <person name="Huang I.-S."/>
            <person name="Laughinghouse H. IV."/>
        </authorList>
    </citation>
    <scope>NUCLEOTIDE SEQUENCE [LARGE SCALE GENOMIC DNA]</scope>
    <source>
        <strain evidence="8 9">BLCC-F46</strain>
    </source>
</reference>
<evidence type="ECO:0000256" key="1">
    <source>
        <dbReference type="ARBA" id="ARBA00000085"/>
    </source>
</evidence>